<keyword evidence="4" id="KW-0479">Metal-binding</keyword>
<dbReference type="SUPFAM" id="SSF144217">
    <property type="entry name" value="CSL zinc finger"/>
    <property type="match status" value="1"/>
</dbReference>
<name>A0AAD5TMX7_9FUNG</name>
<dbReference type="GO" id="GO:0001671">
    <property type="term" value="F:ATPase activator activity"/>
    <property type="evidence" value="ECO:0007669"/>
    <property type="project" value="TreeGrafter"/>
</dbReference>
<dbReference type="InterPro" id="IPR007872">
    <property type="entry name" value="DPH_MB_dom"/>
</dbReference>
<dbReference type="CDD" id="cd06257">
    <property type="entry name" value="DnaJ"/>
    <property type="match status" value="1"/>
</dbReference>
<protein>
    <recommendedName>
        <fullName evidence="3">Diphthamide biosynthesis protein 4</fullName>
    </recommendedName>
</protein>
<evidence type="ECO:0000259" key="7">
    <source>
        <dbReference type="PROSITE" id="PS50076"/>
    </source>
</evidence>
<accession>A0AAD5TMX7</accession>
<gene>
    <name evidence="9" type="primary">DNAJC24</name>
    <name evidence="9" type="ORF">HDU87_001085</name>
</gene>
<dbReference type="Pfam" id="PF00226">
    <property type="entry name" value="DnaJ"/>
    <property type="match status" value="1"/>
</dbReference>
<organism evidence="9 10">
    <name type="scientific">Geranomyces variabilis</name>
    <dbReference type="NCBI Taxonomy" id="109894"/>
    <lineage>
        <taxon>Eukaryota</taxon>
        <taxon>Fungi</taxon>
        <taxon>Fungi incertae sedis</taxon>
        <taxon>Chytridiomycota</taxon>
        <taxon>Chytridiomycota incertae sedis</taxon>
        <taxon>Chytridiomycetes</taxon>
        <taxon>Spizellomycetales</taxon>
        <taxon>Powellomycetaceae</taxon>
        <taxon>Geranomyces</taxon>
    </lineage>
</organism>
<evidence type="ECO:0000313" key="10">
    <source>
        <dbReference type="Proteomes" id="UP001212152"/>
    </source>
</evidence>
<dbReference type="InterPro" id="IPR036869">
    <property type="entry name" value="J_dom_sf"/>
</dbReference>
<evidence type="ECO:0000256" key="2">
    <source>
        <dbReference type="ARBA" id="ARBA00006169"/>
    </source>
</evidence>
<comment type="similarity">
    <text evidence="2">Belongs to the DPH4 family.</text>
</comment>
<dbReference type="PROSITE" id="PS00636">
    <property type="entry name" value="DNAJ_1"/>
    <property type="match status" value="1"/>
</dbReference>
<comment type="caution">
    <text evidence="9">The sequence shown here is derived from an EMBL/GenBank/DDBJ whole genome shotgun (WGS) entry which is preliminary data.</text>
</comment>
<evidence type="ECO:0000313" key="9">
    <source>
        <dbReference type="EMBL" id="KAJ3181476.1"/>
    </source>
</evidence>
<dbReference type="PRINTS" id="PR00625">
    <property type="entry name" value="JDOMAIN"/>
</dbReference>
<evidence type="ECO:0000259" key="8">
    <source>
        <dbReference type="PROSITE" id="PS51074"/>
    </source>
</evidence>
<dbReference type="GO" id="GO:0008198">
    <property type="term" value="F:ferrous iron binding"/>
    <property type="evidence" value="ECO:0007669"/>
    <property type="project" value="TreeGrafter"/>
</dbReference>
<dbReference type="PROSITE" id="PS51074">
    <property type="entry name" value="DPH_MB"/>
    <property type="match status" value="1"/>
</dbReference>
<comment type="function">
    <text evidence="1">Required for the first step of diphthamide biosynthesis, the transfer of 3-amino-3-carboxypropyl from S-adenosyl-L-methionine to a histidine residue. Diphthamide is a post-translational modification of histidine which occurs in elongation factor 2.</text>
</comment>
<dbReference type="PANTHER" id="PTHR45255:SF1">
    <property type="entry name" value="DNAJ HOMOLOG SUBFAMILY C MEMBER 24"/>
    <property type="match status" value="1"/>
</dbReference>
<evidence type="ECO:0000256" key="1">
    <source>
        <dbReference type="ARBA" id="ARBA00003474"/>
    </source>
</evidence>
<evidence type="ECO:0000256" key="3">
    <source>
        <dbReference type="ARBA" id="ARBA00021797"/>
    </source>
</evidence>
<keyword evidence="6" id="KW-0408">Iron</keyword>
<proteinExistence type="inferred from homology"/>
<dbReference type="InterPro" id="IPR018253">
    <property type="entry name" value="DnaJ_domain_CS"/>
</dbReference>
<reference evidence="9" key="1">
    <citation type="submission" date="2020-05" db="EMBL/GenBank/DDBJ databases">
        <title>Phylogenomic resolution of chytrid fungi.</title>
        <authorList>
            <person name="Stajich J.E."/>
            <person name="Amses K."/>
            <person name="Simmons R."/>
            <person name="Seto K."/>
            <person name="Myers J."/>
            <person name="Bonds A."/>
            <person name="Quandt C.A."/>
            <person name="Barry K."/>
            <person name="Liu P."/>
            <person name="Grigoriev I."/>
            <person name="Longcore J.E."/>
            <person name="James T.Y."/>
        </authorList>
    </citation>
    <scope>NUCLEOTIDE SEQUENCE</scope>
    <source>
        <strain evidence="9">JEL0379</strain>
    </source>
</reference>
<dbReference type="EMBL" id="JADGJQ010000012">
    <property type="protein sequence ID" value="KAJ3181476.1"/>
    <property type="molecule type" value="Genomic_DNA"/>
</dbReference>
<dbReference type="Pfam" id="PF05207">
    <property type="entry name" value="Zn_ribbon_CSL"/>
    <property type="match status" value="1"/>
</dbReference>
<dbReference type="Gene3D" id="3.10.660.10">
    <property type="entry name" value="DPH Zinc finger"/>
    <property type="match status" value="1"/>
</dbReference>
<feature type="domain" description="J" evidence="7">
    <location>
        <begin position="7"/>
        <end position="81"/>
    </location>
</feature>
<dbReference type="InterPro" id="IPR001623">
    <property type="entry name" value="DnaJ_domain"/>
</dbReference>
<evidence type="ECO:0000256" key="6">
    <source>
        <dbReference type="ARBA" id="ARBA00023004"/>
    </source>
</evidence>
<dbReference type="AlphaFoldDB" id="A0AAD5TMX7"/>
<dbReference type="Proteomes" id="UP001212152">
    <property type="component" value="Unassembled WGS sequence"/>
</dbReference>
<dbReference type="SUPFAM" id="SSF46565">
    <property type="entry name" value="Chaperone J-domain"/>
    <property type="match status" value="1"/>
</dbReference>
<evidence type="ECO:0000256" key="5">
    <source>
        <dbReference type="ARBA" id="ARBA00022833"/>
    </source>
</evidence>
<dbReference type="Gene3D" id="1.10.287.110">
    <property type="entry name" value="DnaJ domain"/>
    <property type="match status" value="1"/>
</dbReference>
<evidence type="ECO:0000256" key="4">
    <source>
        <dbReference type="ARBA" id="ARBA00022723"/>
    </source>
</evidence>
<feature type="domain" description="DPH-type MB" evidence="8">
    <location>
        <begin position="92"/>
        <end position="148"/>
    </location>
</feature>
<dbReference type="PANTHER" id="PTHR45255">
    <property type="entry name" value="DNAJ HOMOLOG SUBFAMILY C MEMBER 24"/>
    <property type="match status" value="1"/>
</dbReference>
<sequence>MNASTPTHYEALQVQPSASQDHIRKQYQRLVLQHHPDKAPQKAAHASVSKATDTSERFRSVVAAYEVLGDPELRAAYDEELAGRSAATLGPLHAEVDLDDMQHDSAAELFSLPCRCGGSYVIREAELEDSVDIVGCSTCSLRIRVLYAEVEQEPTTGV</sequence>
<keyword evidence="5" id="KW-0862">Zinc</keyword>
<dbReference type="SMART" id="SM00271">
    <property type="entry name" value="DnaJ"/>
    <property type="match status" value="1"/>
</dbReference>
<keyword evidence="10" id="KW-1185">Reference proteome</keyword>
<dbReference type="PROSITE" id="PS50076">
    <property type="entry name" value="DNAJ_2"/>
    <property type="match status" value="1"/>
</dbReference>
<dbReference type="InterPro" id="IPR036671">
    <property type="entry name" value="DPH_MB_sf"/>
</dbReference>